<name>F7YC97_MESOW</name>
<reference evidence="1 2" key="1">
    <citation type="submission" date="2010-10" db="EMBL/GenBank/DDBJ databases">
        <title>Complete sequence of Mesorhizobium opportunistum WSM2075.</title>
        <authorList>
            <consortium name="US DOE Joint Genome Institute"/>
            <person name="Lucas S."/>
            <person name="Copeland A."/>
            <person name="Lapidus A."/>
            <person name="Cheng J.-F."/>
            <person name="Bruce D."/>
            <person name="Goodwin L."/>
            <person name="Pitluck S."/>
            <person name="Chertkov O."/>
            <person name="Misra M."/>
            <person name="Detter J.C."/>
            <person name="Han C."/>
            <person name="Tapia R."/>
            <person name="Land M."/>
            <person name="Hauser L."/>
            <person name="Kyrpides N."/>
            <person name="Ovchinnikova G."/>
            <person name="Mavrommatis K.M."/>
            <person name="Tiwari R.P."/>
            <person name="Howieson J.G."/>
            <person name="O'Hara G.W."/>
            <person name="Nandasena K.G."/>
            <person name="Woyke T."/>
        </authorList>
    </citation>
    <scope>NUCLEOTIDE SEQUENCE [LARGE SCALE GENOMIC DNA]</scope>
    <source>
        <strain evidence="2">LMG 24607 / HAMBI 3007 / WSM2075</strain>
    </source>
</reference>
<dbReference type="STRING" id="536019.Mesop_2152"/>
<dbReference type="Proteomes" id="UP000001623">
    <property type="component" value="Chromosome"/>
</dbReference>
<evidence type="ECO:0000313" key="1">
    <source>
        <dbReference type="EMBL" id="AEH86630.1"/>
    </source>
</evidence>
<protein>
    <submittedName>
        <fullName evidence="1">Uncharacterized protein</fullName>
    </submittedName>
</protein>
<evidence type="ECO:0000313" key="2">
    <source>
        <dbReference type="Proteomes" id="UP000001623"/>
    </source>
</evidence>
<gene>
    <name evidence="1" type="ordered locus">Mesop_2152</name>
</gene>
<accession>F7YC97</accession>
<dbReference type="AlphaFoldDB" id="F7YC97"/>
<dbReference type="KEGG" id="mop:Mesop_2152"/>
<organism evidence="1 2">
    <name type="scientific">Mesorhizobium opportunistum (strain LMG 24607 / HAMBI 3007 / WSM2075)</name>
    <dbReference type="NCBI Taxonomy" id="536019"/>
    <lineage>
        <taxon>Bacteria</taxon>
        <taxon>Pseudomonadati</taxon>
        <taxon>Pseudomonadota</taxon>
        <taxon>Alphaproteobacteria</taxon>
        <taxon>Hyphomicrobiales</taxon>
        <taxon>Phyllobacteriaceae</taxon>
        <taxon>Mesorhizobium</taxon>
    </lineage>
</organism>
<proteinExistence type="predicted"/>
<dbReference type="EMBL" id="CP002279">
    <property type="protein sequence ID" value="AEH86630.1"/>
    <property type="molecule type" value="Genomic_DNA"/>
</dbReference>
<sequence length="103" mass="12050">MIAVNTRLDPVPPYGFDTADEWSETFEEACPEVPEDDAAHRLAGCYLEELSADEMDLYEERILPLLRVAYFEPYRLAEEYAERRSPGYYERPHDDRQLELFAA</sequence>
<dbReference type="HOGENOM" id="CLU_2260410_0_0_5"/>